<feature type="transmembrane region" description="Helical" evidence="1">
    <location>
        <begin position="125"/>
        <end position="143"/>
    </location>
</feature>
<dbReference type="PATRIC" id="fig|760154.4.peg.1260"/>
<accession>I3XX76</accession>
<dbReference type="Proteomes" id="UP000006176">
    <property type="component" value="Chromosome"/>
</dbReference>
<dbReference type="AlphaFoldDB" id="I3XX76"/>
<keyword evidence="1" id="KW-0472">Membrane</keyword>
<evidence type="ECO:0000313" key="3">
    <source>
        <dbReference type="Proteomes" id="UP000006176"/>
    </source>
</evidence>
<reference evidence="2 3" key="1">
    <citation type="submission" date="2012-06" db="EMBL/GenBank/DDBJ databases">
        <title>Complete sequence of Sulfurospirillum barnesii SES-3.</title>
        <authorList>
            <consortium name="US DOE Joint Genome Institute"/>
            <person name="Lucas S."/>
            <person name="Han J."/>
            <person name="Lapidus A."/>
            <person name="Cheng J.-F."/>
            <person name="Goodwin L."/>
            <person name="Pitluck S."/>
            <person name="Peters L."/>
            <person name="Ovchinnikova G."/>
            <person name="Lu M."/>
            <person name="Detter J.C."/>
            <person name="Han C."/>
            <person name="Tapia R."/>
            <person name="Land M."/>
            <person name="Hauser L."/>
            <person name="Kyrpides N."/>
            <person name="Ivanova N."/>
            <person name="Pagani I."/>
            <person name="Stolz J."/>
            <person name="Arkin A."/>
            <person name="Dehal P."/>
            <person name="Oremland R."/>
            <person name="Saltikov C."/>
            <person name="Basu P."/>
            <person name="Hollibaugh J."/>
            <person name="Newman D."/>
            <person name="Stolyar S."/>
            <person name="Hazen T."/>
            <person name="Woyke T."/>
        </authorList>
    </citation>
    <scope>NUCLEOTIDE SEQUENCE [LARGE SCALE GENOMIC DNA]</scope>
    <source>
        <strain evidence="3">ATCC 700032 / DSM 10660 / SES-3</strain>
    </source>
</reference>
<gene>
    <name evidence="2" type="ordered locus">Sulba_1256</name>
</gene>
<dbReference type="KEGG" id="sba:Sulba_1256"/>
<feature type="transmembrane region" description="Helical" evidence="1">
    <location>
        <begin position="95"/>
        <end position="119"/>
    </location>
</feature>
<keyword evidence="1" id="KW-0812">Transmembrane</keyword>
<dbReference type="RefSeq" id="WP_014769428.1">
    <property type="nucleotide sequence ID" value="NC_018002.1"/>
</dbReference>
<proteinExistence type="predicted"/>
<sequence>MFKNPYIVHCITVEDFQEDSYMVKGSNNLAINVSESFKKSIMANNNVYILPKKLPYFKIGDKVILICKKTKYDNVYGVVSLLNLSKNIRFKRSDLLLIFQGFLPLIPLQFLIAITVMFAPRSAKNNAGLFFLTAFLFIFFFVIKDILHHRKAIKLASNIQNNIQEQSKVNKLLSSYRGNTHIMNNFC</sequence>
<keyword evidence="3" id="KW-1185">Reference proteome</keyword>
<dbReference type="HOGENOM" id="CLU_1446961_0_0_7"/>
<protein>
    <submittedName>
        <fullName evidence="2">Uncharacterized protein</fullName>
    </submittedName>
</protein>
<keyword evidence="1" id="KW-1133">Transmembrane helix</keyword>
<organism evidence="2 3">
    <name type="scientific">Sulfurospirillum barnesii (strain ATCC 700032 / DSM 10660 / SES-3)</name>
    <dbReference type="NCBI Taxonomy" id="760154"/>
    <lineage>
        <taxon>Bacteria</taxon>
        <taxon>Pseudomonadati</taxon>
        <taxon>Campylobacterota</taxon>
        <taxon>Epsilonproteobacteria</taxon>
        <taxon>Campylobacterales</taxon>
        <taxon>Sulfurospirillaceae</taxon>
        <taxon>Sulfurospirillum</taxon>
    </lineage>
</organism>
<name>I3XX76_SULBS</name>
<evidence type="ECO:0000256" key="1">
    <source>
        <dbReference type="SAM" id="Phobius"/>
    </source>
</evidence>
<dbReference type="EMBL" id="CP003333">
    <property type="protein sequence ID" value="AFL68550.1"/>
    <property type="molecule type" value="Genomic_DNA"/>
</dbReference>
<evidence type="ECO:0000313" key="2">
    <source>
        <dbReference type="EMBL" id="AFL68550.1"/>
    </source>
</evidence>
<dbReference type="STRING" id="760154.Sulba_1256"/>